<dbReference type="Proteomes" id="UP001223588">
    <property type="component" value="Segment"/>
</dbReference>
<reference evidence="2" key="1">
    <citation type="submission" date="2018-04" db="EMBL/GenBank/DDBJ databases">
        <title>Adomaviruses: an emerging virus family provides insights into DNA virus evolution.</title>
        <authorList>
            <person name="Welch N.L."/>
            <person name="Yutin N."/>
            <person name="Dill J.A."/>
            <person name="Camus A.C."/>
            <person name="Pang Y.-Y.S."/>
            <person name="Schiller J.T."/>
            <person name="Pipas J.M."/>
            <person name="An P."/>
            <person name="Delwart E."/>
            <person name="Koda S."/>
            <person name="Subramaniam K."/>
            <person name="Waltzek T.B."/>
            <person name="Bian C."/>
            <person name="Shi Q."/>
            <person name="Ruan Z."/>
            <person name="Koonin E.V."/>
            <person name="Buck C.B."/>
            <person name="Ng T.F.F."/>
        </authorList>
    </citation>
    <scope>NUCLEOTIDE SEQUENCE</scope>
</reference>
<dbReference type="EMBL" id="MH282863">
    <property type="protein sequence ID" value="AWT58086.1"/>
    <property type="molecule type" value="Genomic_DNA"/>
</dbReference>
<keyword evidence="1" id="KW-1133">Transmembrane helix</keyword>
<proteinExistence type="predicted"/>
<evidence type="ECO:0000256" key="1">
    <source>
        <dbReference type="SAM" id="Phobius"/>
    </source>
</evidence>
<keyword evidence="1" id="KW-0812">Transmembrane</keyword>
<evidence type="ECO:0000313" key="2">
    <source>
        <dbReference type="EMBL" id="AWT58086.1"/>
    </source>
</evidence>
<sequence length="212" mass="24708">MHLMKQRKKFWKNLTKPPLRETIRLIFRRQGQHHRKRLPHRPKGKQTQGTVSLLILMFPPGNRGNGGRRGKMSLCNLILTLILTLSLSVRKILFRHLLHKHLRDLQNVIHILCLEISHQEVKRDSKKTLRRRLVFSRMKRIPAQKKAESLPTVSFLLRILRLHLTGDFSVTAAHHVATLAVKVSGEMSDNKNRNLLHKGQGLQKFRVCLMSF</sequence>
<keyword evidence="1" id="KW-0472">Membrane</keyword>
<feature type="transmembrane region" description="Helical" evidence="1">
    <location>
        <begin position="73"/>
        <end position="93"/>
    </location>
</feature>
<evidence type="ECO:0000313" key="3">
    <source>
        <dbReference type="Proteomes" id="UP001223588"/>
    </source>
</evidence>
<accession>A0A2U9Q1V4</accession>
<name>A0A2U9Q1V4_9VIRU</name>
<organism evidence="2 3">
    <name type="scientific">Arowana adomavirus</name>
    <dbReference type="NCBI Taxonomy" id="2219223"/>
    <lineage>
        <taxon>Viruses</taxon>
        <taxon>Adomaviruses</taxon>
    </lineage>
</organism>
<protein>
    <submittedName>
        <fullName evidence="2">ALTO</fullName>
    </submittedName>
</protein>